<dbReference type="InterPro" id="IPR011009">
    <property type="entry name" value="Kinase-like_dom_sf"/>
</dbReference>
<dbReference type="EMBL" id="RFFI01000015">
    <property type="protein sequence ID" value="RMI13470.1"/>
    <property type="molecule type" value="Genomic_DNA"/>
</dbReference>
<dbReference type="SUPFAM" id="SSF56112">
    <property type="entry name" value="Protein kinase-like (PK-like)"/>
    <property type="match status" value="1"/>
</dbReference>
<reference evidence="2 3" key="1">
    <citation type="submission" date="2018-10" db="EMBL/GenBank/DDBJ databases">
        <title>Isolation, diversity and antifungal activity of actinobacteria from wheat.</title>
        <authorList>
            <person name="Han C."/>
        </authorList>
    </citation>
    <scope>NUCLEOTIDE SEQUENCE [LARGE SCALE GENOMIC DNA]</scope>
    <source>
        <strain evidence="2 3">NEAU-YY56</strain>
    </source>
</reference>
<evidence type="ECO:0000256" key="1">
    <source>
        <dbReference type="PIRNR" id="PIRNR006221"/>
    </source>
</evidence>
<accession>A0A3M2JNR0</accession>
<proteinExistence type="inferred from homology"/>
<dbReference type="InterPro" id="IPR016477">
    <property type="entry name" value="Fructo-/Ketosamine-3-kinase"/>
</dbReference>
<dbReference type="OrthoDB" id="5291879at2"/>
<comment type="caution">
    <text evidence="2">The sequence shown here is derived from an EMBL/GenBank/DDBJ whole genome shotgun (WGS) entry which is preliminary data.</text>
</comment>
<dbReference type="PANTHER" id="PTHR12149:SF8">
    <property type="entry name" value="PROTEIN-RIBULOSAMINE 3-KINASE"/>
    <property type="match status" value="1"/>
</dbReference>
<keyword evidence="1 2" id="KW-0418">Kinase</keyword>
<organism evidence="2 3">
    <name type="scientific">Cellulomonas triticagri</name>
    <dbReference type="NCBI Taxonomy" id="2483352"/>
    <lineage>
        <taxon>Bacteria</taxon>
        <taxon>Bacillati</taxon>
        <taxon>Actinomycetota</taxon>
        <taxon>Actinomycetes</taxon>
        <taxon>Micrococcales</taxon>
        <taxon>Cellulomonadaceae</taxon>
        <taxon>Cellulomonas</taxon>
    </lineage>
</organism>
<comment type="similarity">
    <text evidence="1">Belongs to the fructosamine kinase family.</text>
</comment>
<dbReference type="PIRSF" id="PIRSF006221">
    <property type="entry name" value="Ketosamine-3-kinase"/>
    <property type="match status" value="1"/>
</dbReference>
<dbReference type="RefSeq" id="WP_122148251.1">
    <property type="nucleotide sequence ID" value="NZ_RFFI01000015.1"/>
</dbReference>
<dbReference type="PANTHER" id="PTHR12149">
    <property type="entry name" value="FRUCTOSAMINE 3 KINASE-RELATED PROTEIN"/>
    <property type="match status" value="1"/>
</dbReference>
<dbReference type="Gene3D" id="1.20.1270.240">
    <property type="match status" value="1"/>
</dbReference>
<dbReference type="Proteomes" id="UP000269289">
    <property type="component" value="Unassembled WGS sequence"/>
</dbReference>
<dbReference type="AlphaFoldDB" id="A0A3M2JNR0"/>
<dbReference type="Pfam" id="PF03881">
    <property type="entry name" value="Fructosamin_kin"/>
    <property type="match status" value="1"/>
</dbReference>
<keyword evidence="1" id="KW-0808">Transferase</keyword>
<name>A0A3M2JNR0_9CELL</name>
<evidence type="ECO:0000313" key="2">
    <source>
        <dbReference type="EMBL" id="RMI13470.1"/>
    </source>
</evidence>
<protein>
    <submittedName>
        <fullName evidence="2">Fructosamine kinase</fullName>
    </submittedName>
</protein>
<sequence>MTQPADTFRKQRAGAPAGFFACEAAGLAWLDVPGGAPVVRVRSVGADHLDLDRLTEVAPTREAARTFGRRLAVTHDAGAPAFGSPPAGWSGDGFFGPLDRPLPMPAGEHATWGAFVADCRVEPLARDGARAGVLDGSDVDRLRRLADVLRSGAWDDDDPPARVHGDLWSGNVLWSAAGATLIDPAAHGGHRESDLAMLALFGAPHLDEVLSGYQEVHPLRRGWQHRVGLHQVYPVGMHAVLFGGGYVGQLRDLVERALRRARSADRPTT</sequence>
<keyword evidence="3" id="KW-1185">Reference proteome</keyword>
<gene>
    <name evidence="2" type="ORF">EBM89_04445</name>
</gene>
<evidence type="ECO:0000313" key="3">
    <source>
        <dbReference type="Proteomes" id="UP000269289"/>
    </source>
</evidence>
<dbReference type="Gene3D" id="3.30.200.20">
    <property type="entry name" value="Phosphorylase Kinase, domain 1"/>
    <property type="match status" value="1"/>
</dbReference>
<dbReference type="GO" id="GO:0016301">
    <property type="term" value="F:kinase activity"/>
    <property type="evidence" value="ECO:0007669"/>
    <property type="project" value="UniProtKB-UniRule"/>
</dbReference>
<dbReference type="Gene3D" id="1.10.510.10">
    <property type="entry name" value="Transferase(Phosphotransferase) domain 1"/>
    <property type="match status" value="1"/>
</dbReference>